<dbReference type="InterPro" id="IPR043130">
    <property type="entry name" value="CDP-OH_PTrfase_TM_dom"/>
</dbReference>
<name>A0A6S7BRP9_9BURK</name>
<protein>
    <recommendedName>
        <fullName evidence="6">CDP-alcohol phosphatidyltransferase</fullName>
    </recommendedName>
</protein>
<gene>
    <name evidence="4" type="ORF">LMG28138_04838</name>
</gene>
<evidence type="ECO:0000256" key="2">
    <source>
        <dbReference type="RuleBase" id="RU003750"/>
    </source>
</evidence>
<evidence type="ECO:0000313" key="5">
    <source>
        <dbReference type="Proteomes" id="UP000494115"/>
    </source>
</evidence>
<keyword evidence="5" id="KW-1185">Reference proteome</keyword>
<sequence length="182" mass="19136">MGGYGFANLGAVLLIVSNFVDHTDGELARVSGKTSRFGHFYDLACDALVTVALFVGIGIGVGSQYGDVTLAGLGAYGGGLRIAPILLGWLAGVAVALIFALRLLIEEREGKAGTKQASLAGFETEDVLYLMPLVTLFNGMYGFLIASAVGAPLFALWVVWDFLRVRRRAASATRAGGYEGAR</sequence>
<keyword evidence="1 2" id="KW-0808">Transferase</keyword>
<organism evidence="4 5">
    <name type="scientific">Pararobbsia alpina</name>
    <dbReference type="NCBI Taxonomy" id="621374"/>
    <lineage>
        <taxon>Bacteria</taxon>
        <taxon>Pseudomonadati</taxon>
        <taxon>Pseudomonadota</taxon>
        <taxon>Betaproteobacteria</taxon>
        <taxon>Burkholderiales</taxon>
        <taxon>Burkholderiaceae</taxon>
        <taxon>Pararobbsia</taxon>
    </lineage>
</organism>
<dbReference type="Proteomes" id="UP000494115">
    <property type="component" value="Unassembled WGS sequence"/>
</dbReference>
<evidence type="ECO:0008006" key="6">
    <source>
        <dbReference type="Google" id="ProtNLM"/>
    </source>
</evidence>
<proteinExistence type="inferred from homology"/>
<dbReference type="GO" id="GO:0008654">
    <property type="term" value="P:phospholipid biosynthetic process"/>
    <property type="evidence" value="ECO:0007669"/>
    <property type="project" value="InterPro"/>
</dbReference>
<dbReference type="InterPro" id="IPR000462">
    <property type="entry name" value="CDP-OH_P_trans"/>
</dbReference>
<feature type="transmembrane region" description="Helical" evidence="3">
    <location>
        <begin position="43"/>
        <end position="62"/>
    </location>
</feature>
<evidence type="ECO:0000313" key="4">
    <source>
        <dbReference type="EMBL" id="CAB3800377.1"/>
    </source>
</evidence>
<evidence type="ECO:0000256" key="1">
    <source>
        <dbReference type="ARBA" id="ARBA00022679"/>
    </source>
</evidence>
<feature type="transmembrane region" description="Helical" evidence="3">
    <location>
        <begin position="82"/>
        <end position="105"/>
    </location>
</feature>
<feature type="transmembrane region" description="Helical" evidence="3">
    <location>
        <begin position="140"/>
        <end position="160"/>
    </location>
</feature>
<reference evidence="4 5" key="1">
    <citation type="submission" date="2020-04" db="EMBL/GenBank/DDBJ databases">
        <authorList>
            <person name="De Canck E."/>
        </authorList>
    </citation>
    <scope>NUCLEOTIDE SEQUENCE [LARGE SCALE GENOMIC DNA]</scope>
    <source>
        <strain evidence="4 5">LMG 28138</strain>
    </source>
</reference>
<keyword evidence="3" id="KW-0472">Membrane</keyword>
<dbReference type="Pfam" id="PF01066">
    <property type="entry name" value="CDP-OH_P_transf"/>
    <property type="match status" value="1"/>
</dbReference>
<dbReference type="InterPro" id="IPR048254">
    <property type="entry name" value="CDP_ALCOHOL_P_TRANSF_CS"/>
</dbReference>
<dbReference type="AlphaFoldDB" id="A0A6S7BRP9"/>
<dbReference type="EMBL" id="CADIKM010000037">
    <property type="protein sequence ID" value="CAB3800377.1"/>
    <property type="molecule type" value="Genomic_DNA"/>
</dbReference>
<keyword evidence="3" id="KW-0812">Transmembrane</keyword>
<comment type="similarity">
    <text evidence="2">Belongs to the CDP-alcohol phosphatidyltransferase class-I family.</text>
</comment>
<keyword evidence="3" id="KW-1133">Transmembrane helix</keyword>
<dbReference type="GO" id="GO:0016780">
    <property type="term" value="F:phosphotransferase activity, for other substituted phosphate groups"/>
    <property type="evidence" value="ECO:0007669"/>
    <property type="project" value="InterPro"/>
</dbReference>
<dbReference type="Gene3D" id="1.20.120.1760">
    <property type="match status" value="1"/>
</dbReference>
<dbReference type="GO" id="GO:0016020">
    <property type="term" value="C:membrane"/>
    <property type="evidence" value="ECO:0007669"/>
    <property type="project" value="InterPro"/>
</dbReference>
<dbReference type="PROSITE" id="PS00379">
    <property type="entry name" value="CDP_ALCOHOL_P_TRANSF"/>
    <property type="match status" value="1"/>
</dbReference>
<accession>A0A6S7BRP9</accession>
<evidence type="ECO:0000256" key="3">
    <source>
        <dbReference type="SAM" id="Phobius"/>
    </source>
</evidence>